<evidence type="ECO:0000256" key="1">
    <source>
        <dbReference type="ARBA" id="ARBA00023242"/>
    </source>
</evidence>
<dbReference type="GO" id="GO:0060962">
    <property type="term" value="P:regulation of ribosomal protein gene transcription by RNA polymerase II"/>
    <property type="evidence" value="ECO:0007669"/>
    <property type="project" value="InterPro"/>
</dbReference>
<protein>
    <recommendedName>
        <fullName evidence="3">FHA domain-containing protein</fullName>
    </recommendedName>
</protein>
<keyword evidence="5" id="KW-1185">Reference proteome</keyword>
<dbReference type="InterPro" id="IPR000253">
    <property type="entry name" value="FHA_dom"/>
</dbReference>
<dbReference type="GO" id="GO:0043565">
    <property type="term" value="F:sequence-specific DNA binding"/>
    <property type="evidence" value="ECO:0007669"/>
    <property type="project" value="TreeGrafter"/>
</dbReference>
<dbReference type="AlphaFoldDB" id="A0AA38GIQ5"/>
<organism evidence="4 5">
    <name type="scientific">Taxus chinensis</name>
    <name type="common">Chinese yew</name>
    <name type="synonym">Taxus wallichiana var. chinensis</name>
    <dbReference type="NCBI Taxonomy" id="29808"/>
    <lineage>
        <taxon>Eukaryota</taxon>
        <taxon>Viridiplantae</taxon>
        <taxon>Streptophyta</taxon>
        <taxon>Embryophyta</taxon>
        <taxon>Tracheophyta</taxon>
        <taxon>Spermatophyta</taxon>
        <taxon>Pinopsida</taxon>
        <taxon>Pinidae</taxon>
        <taxon>Conifers II</taxon>
        <taxon>Cupressales</taxon>
        <taxon>Taxaceae</taxon>
        <taxon>Taxus</taxon>
    </lineage>
</organism>
<dbReference type="InterPro" id="IPR045178">
    <property type="entry name" value="Fhl1/FHA1"/>
</dbReference>
<gene>
    <name evidence="4" type="ORF">KI387_017168</name>
</gene>
<evidence type="ECO:0000313" key="5">
    <source>
        <dbReference type="Proteomes" id="UP000824469"/>
    </source>
</evidence>
<dbReference type="PROSITE" id="PS50006">
    <property type="entry name" value="FHA_DOMAIN"/>
    <property type="match status" value="1"/>
</dbReference>
<feature type="compositionally biased region" description="Basic and acidic residues" evidence="2">
    <location>
        <begin position="156"/>
        <end position="171"/>
    </location>
</feature>
<keyword evidence="1" id="KW-0539">Nucleus</keyword>
<dbReference type="EMBL" id="JAHRHJ020000003">
    <property type="protein sequence ID" value="KAH9322529.1"/>
    <property type="molecule type" value="Genomic_DNA"/>
</dbReference>
<dbReference type="InterPro" id="IPR008984">
    <property type="entry name" value="SMAD_FHA_dom_sf"/>
</dbReference>
<accession>A0AA38GIQ5</accession>
<evidence type="ECO:0000256" key="2">
    <source>
        <dbReference type="SAM" id="MobiDB-lite"/>
    </source>
</evidence>
<sequence length="278" mass="31722">MNISRQHARIFYDFERKRFALEVMGKNGCDVRGIHYIPGDPPVKLGSQDLVQMGELQFYFLLPSRSIAKQGLPLLPQATSAAAALPGGLSRKRGGRKEDEYDVDNWQEQQHPLKKGRFQGNQDGMRLSRKQPAPSWSVHDLQNPYLVPKQGFPYRSDQKGDSRRRGDHESDMFQQMQSEEKDVVSAVATVLSDLCGPGDWMPMAKLHSELLEHYSGIWHQSRIRKFLSADDWDDSESKGRPWIGLLSLLRRYPEHFVINTRSKGRVTAEFVSLVSLLS</sequence>
<dbReference type="OMA" id="WDDSESK"/>
<dbReference type="PANTHER" id="PTHR21712:SF29">
    <property type="entry name" value="PRE-RRNA-PROCESSING PROTEIN FHL1"/>
    <property type="match status" value="1"/>
</dbReference>
<name>A0AA38GIQ5_TAXCH</name>
<evidence type="ECO:0000259" key="3">
    <source>
        <dbReference type="PROSITE" id="PS50006"/>
    </source>
</evidence>
<dbReference type="GO" id="GO:0005634">
    <property type="term" value="C:nucleus"/>
    <property type="evidence" value="ECO:0007669"/>
    <property type="project" value="TreeGrafter"/>
</dbReference>
<dbReference type="CDD" id="cd22701">
    <property type="entry name" value="FHA_FKH1-like"/>
    <property type="match status" value="1"/>
</dbReference>
<dbReference type="Pfam" id="PF00498">
    <property type="entry name" value="FHA"/>
    <property type="match status" value="1"/>
</dbReference>
<dbReference type="Proteomes" id="UP000824469">
    <property type="component" value="Unassembled WGS sequence"/>
</dbReference>
<dbReference type="SUPFAM" id="SSF49879">
    <property type="entry name" value="SMAD/FHA domain"/>
    <property type="match status" value="1"/>
</dbReference>
<comment type="caution">
    <text evidence="4">The sequence shown here is derived from an EMBL/GenBank/DDBJ whole genome shotgun (WGS) entry which is preliminary data.</text>
</comment>
<dbReference type="PANTHER" id="PTHR21712">
    <property type="entry name" value="PRE-RRNA-PROCESSING PROTEIN FHL1"/>
    <property type="match status" value="1"/>
</dbReference>
<evidence type="ECO:0000313" key="4">
    <source>
        <dbReference type="EMBL" id="KAH9322529.1"/>
    </source>
</evidence>
<proteinExistence type="predicted"/>
<feature type="region of interest" description="Disordered" evidence="2">
    <location>
        <begin position="104"/>
        <end position="173"/>
    </location>
</feature>
<reference evidence="4 5" key="1">
    <citation type="journal article" date="2021" name="Nat. Plants">
        <title>The Taxus genome provides insights into paclitaxel biosynthesis.</title>
        <authorList>
            <person name="Xiong X."/>
            <person name="Gou J."/>
            <person name="Liao Q."/>
            <person name="Li Y."/>
            <person name="Zhou Q."/>
            <person name="Bi G."/>
            <person name="Li C."/>
            <person name="Du R."/>
            <person name="Wang X."/>
            <person name="Sun T."/>
            <person name="Guo L."/>
            <person name="Liang H."/>
            <person name="Lu P."/>
            <person name="Wu Y."/>
            <person name="Zhang Z."/>
            <person name="Ro D.K."/>
            <person name="Shang Y."/>
            <person name="Huang S."/>
            <person name="Yan J."/>
        </authorList>
    </citation>
    <scope>NUCLEOTIDE SEQUENCE [LARGE SCALE GENOMIC DNA]</scope>
    <source>
        <strain evidence="4">Ta-2019</strain>
    </source>
</reference>
<feature type="domain" description="FHA" evidence="3">
    <location>
        <begin position="1"/>
        <end position="36"/>
    </location>
</feature>